<feature type="compositionally biased region" description="Basic and acidic residues" evidence="1">
    <location>
        <begin position="574"/>
        <end position="611"/>
    </location>
</feature>
<feature type="compositionally biased region" description="Polar residues" evidence="1">
    <location>
        <begin position="713"/>
        <end position="724"/>
    </location>
</feature>
<name>A0ABD1GZD2_SALDI</name>
<dbReference type="InterPro" id="IPR022212">
    <property type="entry name" value="DUF3741"/>
</dbReference>
<dbReference type="PANTHER" id="PTHR46836">
    <property type="entry name" value="AFADIN"/>
    <property type="match status" value="1"/>
</dbReference>
<evidence type="ECO:0000259" key="2">
    <source>
        <dbReference type="Pfam" id="PF12552"/>
    </source>
</evidence>
<feature type="region of interest" description="Disordered" evidence="1">
    <location>
        <begin position="259"/>
        <end position="286"/>
    </location>
</feature>
<feature type="compositionally biased region" description="Polar residues" evidence="1">
    <location>
        <begin position="111"/>
        <end position="129"/>
    </location>
</feature>
<feature type="region of interest" description="Disordered" evidence="1">
    <location>
        <begin position="498"/>
        <end position="617"/>
    </location>
</feature>
<dbReference type="InterPro" id="IPR025486">
    <property type="entry name" value="DUF4378"/>
</dbReference>
<sequence length="973" mass="109913">MERARHRKTKSASGIEGIRTISKQKTVPRLSSDSHSYIDGSNRDKMFMLELGQSNLGRGTGIPMKKLLAEEMSREAESKKRSPSVIARLMGLEGLPSPRHVYRQRKKFPDNYQQKNVSTNKQRSSQHYDSQSERRSPINQQEFKDVYEDLEASHVVNRQYSLRWNEHLILTKPEMELIRQKFMDAKRLSTVENFQGSKELNDTLEMLDSNKDLLLKFLGQSDSLFVQHLHDLQADPGNSFGSHIAVLKPSNSEKFESKAKAWRSERDTSNKPHDASHLKREDGLLLEPHSRHRVRSSSGIQVEAMKDKNIIPTRIVVLKPNLGKIQTARTSLSSPDLSHSYNTGSKKIKEYSNVGSTEMVSWRRKDSSHNAGLSMSTSKEAREIAREITMRMRDGYDETAGAKSTVYSGYVGGYVGDESSYDANESDSDSDSDVIRFASRRSFDVSSMYRYPSSHLGESPVNTEAKKRLSERWKMTHKYQDLEMMSRGNTLGEMLALPNGETRPCQSNVKMSPGRASKEFGNNGTATLDVPLGISSRDGWKDEMCRNSSRSRSLPPPTGGRGRSHRRNLNHNNLAEDKNLMHSDSVRRSRSKVERGNLSHEENYSAKDSKSKIKSSRSCQHIFANEIDSSPGTNIEMQMEPNTKDLPSEQQPMFPMAEKADNYEVPVVDVMMILGQGSTTMSSKSSEILPEQSLSTIPSNKVADCCNQEGSSLQELQKESSNQGCPHLQCPGTEPESSESSKEAHLPSPVSVLEVPCGEDTPSSESFERVSAELHELRMQLKLLKLESGTYVETSALVPIEEEEGQLSPVVSEGDLLMAADNWRTCYALDVLIESGLEESHFHILRTPWHSSNSPLDPKLFDNLEKKYNNDETTGLRWERRLLFDEINSAVMEIFQKRVNLCPWVMPKVSGSNLQWQEVQDDLERLINQDYISGDGELDRDMLRSESRAEIEILGNEIERLLIDEMITEVICN</sequence>
<gene>
    <name evidence="5" type="ORF">AAHA92_17588</name>
</gene>
<proteinExistence type="predicted"/>
<evidence type="ECO:0000259" key="3">
    <source>
        <dbReference type="Pfam" id="PF14309"/>
    </source>
</evidence>
<feature type="region of interest" description="Disordered" evidence="1">
    <location>
        <begin position="106"/>
        <end position="138"/>
    </location>
</feature>
<dbReference type="PANTHER" id="PTHR46836:SF8">
    <property type="entry name" value="AFADIN"/>
    <property type="match status" value="1"/>
</dbReference>
<dbReference type="Pfam" id="PF12552">
    <property type="entry name" value="DUF3741"/>
    <property type="match status" value="1"/>
</dbReference>
<dbReference type="EMBL" id="JBEAFC010000007">
    <property type="protein sequence ID" value="KAL1549487.1"/>
    <property type="molecule type" value="Genomic_DNA"/>
</dbReference>
<dbReference type="Pfam" id="PF14309">
    <property type="entry name" value="DUF4378"/>
    <property type="match status" value="1"/>
</dbReference>
<protein>
    <recommendedName>
        <fullName evidence="7">DUF4378 domain-containing protein</fullName>
    </recommendedName>
</protein>
<evidence type="ECO:0000313" key="6">
    <source>
        <dbReference type="Proteomes" id="UP001567538"/>
    </source>
</evidence>
<dbReference type="AlphaFoldDB" id="A0ABD1GZD2"/>
<feature type="domain" description="DUF3741" evidence="2">
    <location>
        <begin position="179"/>
        <end position="223"/>
    </location>
</feature>
<feature type="domain" description="DUF3741" evidence="4">
    <location>
        <begin position="76"/>
        <end position="97"/>
    </location>
</feature>
<dbReference type="Proteomes" id="UP001567538">
    <property type="component" value="Unassembled WGS sequence"/>
</dbReference>
<comment type="caution">
    <text evidence="5">The sequence shown here is derived from an EMBL/GenBank/DDBJ whole genome shotgun (WGS) entry which is preliminary data.</text>
</comment>
<evidence type="ECO:0008006" key="7">
    <source>
        <dbReference type="Google" id="ProtNLM"/>
    </source>
</evidence>
<dbReference type="Pfam" id="PF14383">
    <property type="entry name" value="VARLMGL"/>
    <property type="match status" value="1"/>
</dbReference>
<reference evidence="5 6" key="1">
    <citation type="submission" date="2024-06" db="EMBL/GenBank/DDBJ databases">
        <title>A chromosome level genome sequence of Diviner's sage (Salvia divinorum).</title>
        <authorList>
            <person name="Ford S.A."/>
            <person name="Ro D.-K."/>
            <person name="Ness R.W."/>
            <person name="Phillips M.A."/>
        </authorList>
    </citation>
    <scope>NUCLEOTIDE SEQUENCE [LARGE SCALE GENOMIC DNA]</scope>
    <source>
        <strain evidence="5">SAF-2024a</strain>
        <tissue evidence="5">Leaf</tissue>
    </source>
</reference>
<accession>A0ABD1GZD2</accession>
<evidence type="ECO:0000313" key="5">
    <source>
        <dbReference type="EMBL" id="KAL1549487.1"/>
    </source>
</evidence>
<organism evidence="5 6">
    <name type="scientific">Salvia divinorum</name>
    <name type="common">Maria pastora</name>
    <name type="synonym">Diviner's sage</name>
    <dbReference type="NCBI Taxonomy" id="28513"/>
    <lineage>
        <taxon>Eukaryota</taxon>
        <taxon>Viridiplantae</taxon>
        <taxon>Streptophyta</taxon>
        <taxon>Embryophyta</taxon>
        <taxon>Tracheophyta</taxon>
        <taxon>Spermatophyta</taxon>
        <taxon>Magnoliopsida</taxon>
        <taxon>eudicotyledons</taxon>
        <taxon>Gunneridae</taxon>
        <taxon>Pentapetalae</taxon>
        <taxon>asterids</taxon>
        <taxon>lamiids</taxon>
        <taxon>Lamiales</taxon>
        <taxon>Lamiaceae</taxon>
        <taxon>Nepetoideae</taxon>
        <taxon>Mentheae</taxon>
        <taxon>Salviinae</taxon>
        <taxon>Salvia</taxon>
        <taxon>Salvia subgen. Calosphace</taxon>
    </lineage>
</organism>
<feature type="region of interest" description="Disordered" evidence="1">
    <location>
        <begin position="713"/>
        <end position="748"/>
    </location>
</feature>
<dbReference type="InterPro" id="IPR032795">
    <property type="entry name" value="DUF3741-assoc"/>
</dbReference>
<evidence type="ECO:0000256" key="1">
    <source>
        <dbReference type="SAM" id="MobiDB-lite"/>
    </source>
</evidence>
<evidence type="ECO:0000259" key="4">
    <source>
        <dbReference type="Pfam" id="PF14383"/>
    </source>
</evidence>
<feature type="domain" description="DUF4378" evidence="3">
    <location>
        <begin position="827"/>
        <end position="969"/>
    </location>
</feature>
<feature type="compositionally biased region" description="Basic and acidic residues" evidence="1">
    <location>
        <begin position="259"/>
        <end position="283"/>
    </location>
</feature>
<keyword evidence="6" id="KW-1185">Reference proteome</keyword>